<feature type="compositionally biased region" description="Basic and acidic residues" evidence="1">
    <location>
        <begin position="73"/>
        <end position="84"/>
    </location>
</feature>
<evidence type="ECO:0000256" key="2">
    <source>
        <dbReference type="SAM" id="Phobius"/>
    </source>
</evidence>
<organism evidence="3 4">
    <name type="scientific">Terrabacter tumescens</name>
    <dbReference type="NCBI Taxonomy" id="60443"/>
    <lineage>
        <taxon>Bacteria</taxon>
        <taxon>Bacillati</taxon>
        <taxon>Actinomycetota</taxon>
        <taxon>Actinomycetes</taxon>
        <taxon>Micrococcales</taxon>
        <taxon>Intrasporangiaceae</taxon>
        <taxon>Terrabacter</taxon>
    </lineage>
</organism>
<dbReference type="Proteomes" id="UP000623461">
    <property type="component" value="Unassembled WGS sequence"/>
</dbReference>
<dbReference type="RefSeq" id="WP_030195885.1">
    <property type="nucleotide sequence ID" value="NZ_BMNZ01000004.1"/>
</dbReference>
<dbReference type="EMBL" id="BMNZ01000004">
    <property type="protein sequence ID" value="GGM96002.1"/>
    <property type="molecule type" value="Genomic_DNA"/>
</dbReference>
<feature type="compositionally biased region" description="Pro residues" evidence="1">
    <location>
        <begin position="62"/>
        <end position="72"/>
    </location>
</feature>
<keyword evidence="4" id="KW-1185">Reference proteome</keyword>
<accession>A0ABQ2HZ82</accession>
<keyword evidence="2" id="KW-0812">Transmembrane</keyword>
<protein>
    <recommendedName>
        <fullName evidence="5">DUF2892 domain-containing protein</fullName>
    </recommendedName>
</protein>
<proteinExistence type="predicted"/>
<evidence type="ECO:0008006" key="5">
    <source>
        <dbReference type="Google" id="ProtNLM"/>
    </source>
</evidence>
<evidence type="ECO:0000256" key="1">
    <source>
        <dbReference type="SAM" id="MobiDB-lite"/>
    </source>
</evidence>
<comment type="caution">
    <text evidence="3">The sequence shown here is derived from an EMBL/GenBank/DDBJ whole genome shotgun (WGS) entry which is preliminary data.</text>
</comment>
<reference evidence="4" key="1">
    <citation type="journal article" date="2019" name="Int. J. Syst. Evol. Microbiol.">
        <title>The Global Catalogue of Microorganisms (GCM) 10K type strain sequencing project: providing services to taxonomists for standard genome sequencing and annotation.</title>
        <authorList>
            <consortium name="The Broad Institute Genomics Platform"/>
            <consortium name="The Broad Institute Genome Sequencing Center for Infectious Disease"/>
            <person name="Wu L."/>
            <person name="Ma J."/>
        </authorList>
    </citation>
    <scope>NUCLEOTIDE SEQUENCE [LARGE SCALE GENOMIC DNA]</scope>
    <source>
        <strain evidence="4">JCM 1365</strain>
    </source>
</reference>
<evidence type="ECO:0000313" key="3">
    <source>
        <dbReference type="EMBL" id="GGM96002.1"/>
    </source>
</evidence>
<sequence length="84" mass="8784">MSAPRWFIAAGIALIAMALGPAGHGLWWLVGLTFAFGSWGRYGCGPGARHRRDAVGAGDPVAPAPAPVPVPDPSRDRHEAFPAR</sequence>
<keyword evidence="2" id="KW-0472">Membrane</keyword>
<name>A0ABQ2HZ82_9MICO</name>
<keyword evidence="2" id="KW-1133">Transmembrane helix</keyword>
<evidence type="ECO:0000313" key="4">
    <source>
        <dbReference type="Proteomes" id="UP000623461"/>
    </source>
</evidence>
<feature type="transmembrane region" description="Helical" evidence="2">
    <location>
        <begin position="6"/>
        <end position="30"/>
    </location>
</feature>
<gene>
    <name evidence="3" type="ORF">GCM10009721_23150</name>
</gene>
<feature type="region of interest" description="Disordered" evidence="1">
    <location>
        <begin position="53"/>
        <end position="84"/>
    </location>
</feature>